<proteinExistence type="predicted"/>
<dbReference type="OrthoDB" id="9789813at2"/>
<dbReference type="SUPFAM" id="SSF142906">
    <property type="entry name" value="YjbR-like"/>
    <property type="match status" value="1"/>
</dbReference>
<reference evidence="1 2" key="1">
    <citation type="submission" date="2016-12" db="EMBL/GenBank/DDBJ databases">
        <title>Trade-off between light-utilization and light-protection in marine flavobacteria.</title>
        <authorList>
            <person name="Kumagai Y."/>
            <person name="Yoshizawa S."/>
            <person name="Kogure K."/>
            <person name="Iwasaki W."/>
        </authorList>
    </citation>
    <scope>NUCLEOTIDE SEQUENCE [LARGE SCALE GENOMIC DNA]</scope>
    <source>
        <strain evidence="1 2">KCTC 12100</strain>
    </source>
</reference>
<evidence type="ECO:0000313" key="1">
    <source>
        <dbReference type="EMBL" id="PQJ68473.1"/>
    </source>
</evidence>
<dbReference type="Proteomes" id="UP000247345">
    <property type="component" value="Unassembled WGS sequence"/>
</dbReference>
<organism evidence="1 2">
    <name type="scientific">Polaribacter butkevichii</name>
    <dbReference type="NCBI Taxonomy" id="218490"/>
    <lineage>
        <taxon>Bacteria</taxon>
        <taxon>Pseudomonadati</taxon>
        <taxon>Bacteroidota</taxon>
        <taxon>Flavobacteriia</taxon>
        <taxon>Flavobacteriales</taxon>
        <taxon>Flavobacteriaceae</taxon>
    </lineage>
</organism>
<dbReference type="PANTHER" id="PTHR35145">
    <property type="entry name" value="CYTOPLASMIC PROTEIN-RELATED"/>
    <property type="match status" value="1"/>
</dbReference>
<keyword evidence="2" id="KW-1185">Reference proteome</keyword>
<name>A0A2P6C6C7_9FLAO</name>
<dbReference type="InterPro" id="IPR058532">
    <property type="entry name" value="YjbR/MT2646/Rv2570-like"/>
</dbReference>
<dbReference type="RefSeq" id="WP_105049412.1">
    <property type="nucleotide sequence ID" value="NZ_CP150661.1"/>
</dbReference>
<dbReference type="EMBL" id="MSCK01000002">
    <property type="protein sequence ID" value="PQJ68473.1"/>
    <property type="molecule type" value="Genomic_DNA"/>
</dbReference>
<dbReference type="PANTHER" id="PTHR35145:SF1">
    <property type="entry name" value="CYTOPLASMIC PROTEIN"/>
    <property type="match status" value="1"/>
</dbReference>
<comment type="caution">
    <text evidence="1">The sequence shown here is derived from an EMBL/GenBank/DDBJ whole genome shotgun (WGS) entry which is preliminary data.</text>
</comment>
<dbReference type="Pfam" id="PF04237">
    <property type="entry name" value="YjbR"/>
    <property type="match status" value="1"/>
</dbReference>
<sequence>MHIEQLRDFCMSKKGVTEHFPFDESTLVFKVMHKMFLLTGLNHWEKAEAKINLKCNPEKAVELRDEYEGIIPGFHMNKKHWNTVSVNTSDVSDDLVRELINHSYELVVKGLTKKQKELLSTL</sequence>
<dbReference type="InterPro" id="IPR007351">
    <property type="entry name" value="YjbR"/>
</dbReference>
<dbReference type="Gene3D" id="3.90.1150.30">
    <property type="match status" value="1"/>
</dbReference>
<dbReference type="InterPro" id="IPR038056">
    <property type="entry name" value="YjbR-like_sf"/>
</dbReference>
<accession>A0A2P6C6C7</accession>
<evidence type="ECO:0000313" key="2">
    <source>
        <dbReference type="Proteomes" id="UP000247345"/>
    </source>
</evidence>
<protein>
    <submittedName>
        <fullName evidence="1">MmcQ-like protein</fullName>
    </submittedName>
</protein>
<gene>
    <name evidence="1" type="ORF">BTO14_10390</name>
</gene>
<dbReference type="AlphaFoldDB" id="A0A2P6C6C7"/>